<feature type="transmembrane region" description="Helical" evidence="1">
    <location>
        <begin position="39"/>
        <end position="57"/>
    </location>
</feature>
<feature type="transmembrane region" description="Helical" evidence="1">
    <location>
        <begin position="12"/>
        <end position="33"/>
    </location>
</feature>
<evidence type="ECO:0000313" key="2">
    <source>
        <dbReference type="EMBL" id="MFD1123030.1"/>
    </source>
</evidence>
<evidence type="ECO:0000256" key="1">
    <source>
        <dbReference type="SAM" id="Phobius"/>
    </source>
</evidence>
<proteinExistence type="predicted"/>
<reference evidence="3" key="1">
    <citation type="journal article" date="2019" name="Int. J. Syst. Evol. Microbiol.">
        <title>The Global Catalogue of Microorganisms (GCM) 10K type strain sequencing project: providing services to taxonomists for standard genome sequencing and annotation.</title>
        <authorList>
            <consortium name="The Broad Institute Genomics Platform"/>
            <consortium name="The Broad Institute Genome Sequencing Center for Infectious Disease"/>
            <person name="Wu L."/>
            <person name="Ma J."/>
        </authorList>
    </citation>
    <scope>NUCLEOTIDE SEQUENCE [LARGE SCALE GENOMIC DNA]</scope>
    <source>
        <strain evidence="3">CCUG 58411</strain>
    </source>
</reference>
<keyword evidence="3" id="KW-1185">Reference proteome</keyword>
<keyword evidence="1" id="KW-0472">Membrane</keyword>
<sequence length="189" mass="21114">MNELHIKQAKAALQTLPILTLCIFISFVVALYIKTGLSSLTVAILMSTILMTAYGIWDLHTTSKRQVSINRLKGRITVLSVTIFGHQRIRHYPIQYFSAVRSYITTDNAAKNMVELVTNDGKRGLLLSSFSSNGKKRWPLDGETENPDAAALVNVVTAFIPLKNLGFVGKRFETDSVEKEKGNFFSKLF</sequence>
<evidence type="ECO:0000313" key="3">
    <source>
        <dbReference type="Proteomes" id="UP001597206"/>
    </source>
</evidence>
<keyword evidence="1" id="KW-0812">Transmembrane</keyword>
<dbReference type="Proteomes" id="UP001597206">
    <property type="component" value="Unassembled WGS sequence"/>
</dbReference>
<comment type="caution">
    <text evidence="2">The sequence shown here is derived from an EMBL/GenBank/DDBJ whole genome shotgun (WGS) entry which is preliminary data.</text>
</comment>
<protein>
    <recommendedName>
        <fullName evidence="4">DUF304 domain-containing protein</fullName>
    </recommendedName>
</protein>
<gene>
    <name evidence="2" type="ORF">ACFQ2T_10980</name>
</gene>
<evidence type="ECO:0008006" key="4">
    <source>
        <dbReference type="Google" id="ProtNLM"/>
    </source>
</evidence>
<dbReference type="EMBL" id="JBHTLN010000002">
    <property type="protein sequence ID" value="MFD1123030.1"/>
    <property type="molecule type" value="Genomic_DNA"/>
</dbReference>
<name>A0ABW3PLE0_9PROT</name>
<dbReference type="RefSeq" id="WP_379034351.1">
    <property type="nucleotide sequence ID" value="NZ_JBHTLN010000002.1"/>
</dbReference>
<keyword evidence="1" id="KW-1133">Transmembrane helix</keyword>
<accession>A0ABW3PLE0</accession>
<organism evidence="2 3">
    <name type="scientific">Methylophilus flavus</name>
    <dbReference type="NCBI Taxonomy" id="640084"/>
    <lineage>
        <taxon>Bacteria</taxon>
        <taxon>Pseudomonadati</taxon>
        <taxon>Pseudomonadota</taxon>
        <taxon>Betaproteobacteria</taxon>
        <taxon>Nitrosomonadales</taxon>
        <taxon>Methylophilaceae</taxon>
        <taxon>Methylophilus</taxon>
    </lineage>
</organism>